<reference evidence="1 2" key="1">
    <citation type="submission" date="2019-10" db="EMBL/GenBank/DDBJ databases">
        <title>Gracilibacillus sp. nov. isolated from rice seeds.</title>
        <authorList>
            <person name="He S."/>
        </authorList>
    </citation>
    <scope>NUCLEOTIDE SEQUENCE [LARGE SCALE GENOMIC DNA]</scope>
    <source>
        <strain evidence="1 2">TD8</strain>
    </source>
</reference>
<organism evidence="1 2">
    <name type="scientific">Gracilibacillus oryzae</name>
    <dbReference type="NCBI Taxonomy" id="1672701"/>
    <lineage>
        <taxon>Bacteria</taxon>
        <taxon>Bacillati</taxon>
        <taxon>Bacillota</taxon>
        <taxon>Bacilli</taxon>
        <taxon>Bacillales</taxon>
        <taxon>Bacillaceae</taxon>
        <taxon>Gracilibacillus</taxon>
    </lineage>
</organism>
<proteinExistence type="predicted"/>
<protein>
    <submittedName>
        <fullName evidence="1">DUF370 domain-containing protein</fullName>
    </submittedName>
</protein>
<dbReference type="NCBIfam" id="NF046065">
    <property type="entry name" value="MtxRegRemB"/>
    <property type="match status" value="1"/>
</dbReference>
<name>A0A7C8L3P7_9BACI</name>
<keyword evidence="2" id="KW-1185">Reference proteome</keyword>
<evidence type="ECO:0000313" key="1">
    <source>
        <dbReference type="EMBL" id="KAB8136270.1"/>
    </source>
</evidence>
<dbReference type="RefSeq" id="WP_153403024.1">
    <property type="nucleotide sequence ID" value="NZ_ML762429.1"/>
</dbReference>
<comment type="caution">
    <text evidence="1">The sequence shown here is derived from an EMBL/GenBank/DDBJ whole genome shotgun (WGS) entry which is preliminary data.</text>
</comment>
<sequence>MFIHIGDDHVIQSENVVAIIDYSLVNSSTINDEMLQELNNKNMVVTADDSVTKSIVVTPDKVYYSPLSVLTLKKRASMISTISKLEDYSDNSEEEMD</sequence>
<dbReference type="OrthoDB" id="9811390at2"/>
<dbReference type="Pfam" id="PF04025">
    <property type="entry name" value="RemA-like"/>
    <property type="match status" value="1"/>
</dbReference>
<accession>A0A7C8L3P7</accession>
<evidence type="ECO:0000313" key="2">
    <source>
        <dbReference type="Proteomes" id="UP000480246"/>
    </source>
</evidence>
<dbReference type="AlphaFoldDB" id="A0A7C8L3P7"/>
<gene>
    <name evidence="1" type="ORF">F9U64_10220</name>
</gene>
<dbReference type="InterPro" id="IPR007169">
    <property type="entry name" value="RemA-like"/>
</dbReference>
<dbReference type="Proteomes" id="UP000480246">
    <property type="component" value="Unassembled WGS sequence"/>
</dbReference>
<dbReference type="EMBL" id="WEID01000048">
    <property type="protein sequence ID" value="KAB8136270.1"/>
    <property type="molecule type" value="Genomic_DNA"/>
</dbReference>